<dbReference type="GO" id="GO:0047820">
    <property type="term" value="F:D-glutamate cyclase activity"/>
    <property type="evidence" value="ECO:0007669"/>
    <property type="project" value="TreeGrafter"/>
</dbReference>
<evidence type="ECO:0000313" key="4">
    <source>
        <dbReference type="Proteomes" id="UP000237144"/>
    </source>
</evidence>
<evidence type="ECO:0000313" key="3">
    <source>
        <dbReference type="EMBL" id="POY74707.1"/>
    </source>
</evidence>
<dbReference type="SUPFAM" id="SSF160920">
    <property type="entry name" value="PSTPO5379-like"/>
    <property type="match status" value="1"/>
</dbReference>
<dbReference type="STRING" id="741276.A0A2S5BD59"/>
<dbReference type="AlphaFoldDB" id="A0A2S5BD59"/>
<dbReference type="Proteomes" id="UP000237144">
    <property type="component" value="Unassembled WGS sequence"/>
</dbReference>
<reference evidence="3 4" key="1">
    <citation type="journal article" date="2018" name="Front. Microbiol.">
        <title>Prospects for Fungal Bioremediation of Acidic Radioactive Waste Sites: Characterization and Genome Sequence of Rhodotorula taiwanensis MD1149.</title>
        <authorList>
            <person name="Tkavc R."/>
            <person name="Matrosova V.Y."/>
            <person name="Grichenko O.E."/>
            <person name="Gostincar C."/>
            <person name="Volpe R.P."/>
            <person name="Klimenkova P."/>
            <person name="Gaidamakova E.K."/>
            <person name="Zhou C.E."/>
            <person name="Stewart B.J."/>
            <person name="Lyman M.G."/>
            <person name="Malfatti S.A."/>
            <person name="Rubinfeld B."/>
            <person name="Courtot M."/>
            <person name="Singh J."/>
            <person name="Dalgard C.L."/>
            <person name="Hamilton T."/>
            <person name="Frey K.G."/>
            <person name="Gunde-Cimerman N."/>
            <person name="Dugan L."/>
            <person name="Daly M.J."/>
        </authorList>
    </citation>
    <scope>NUCLEOTIDE SEQUENCE [LARGE SCALE GENOMIC DNA]</scope>
    <source>
        <strain evidence="3 4">MD1149</strain>
    </source>
</reference>
<dbReference type="InterPro" id="IPR016938">
    <property type="entry name" value="UPF0317"/>
</dbReference>
<dbReference type="GO" id="GO:0006536">
    <property type="term" value="P:glutamate metabolic process"/>
    <property type="evidence" value="ECO:0007669"/>
    <property type="project" value="TreeGrafter"/>
</dbReference>
<gene>
    <name evidence="3" type="ORF">BMF94_2182</name>
</gene>
<dbReference type="PANTHER" id="PTHR32022">
    <property type="entry name" value="D-GLUTAMATE CYCLASE, MITOCHONDRIAL"/>
    <property type="match status" value="1"/>
</dbReference>
<dbReference type="PIRSF" id="PIRSF029755">
    <property type="entry name" value="UCP029755"/>
    <property type="match status" value="1"/>
</dbReference>
<accession>A0A2S5BD59</accession>
<dbReference type="OrthoDB" id="10262538at2759"/>
<keyword evidence="4" id="KW-1185">Reference proteome</keyword>
<keyword evidence="2" id="KW-0456">Lyase</keyword>
<evidence type="ECO:0008006" key="5">
    <source>
        <dbReference type="Google" id="ProtNLM"/>
    </source>
</evidence>
<proteinExistence type="inferred from homology"/>
<evidence type="ECO:0000256" key="2">
    <source>
        <dbReference type="ARBA" id="ARBA00023239"/>
    </source>
</evidence>
<dbReference type="InterPro" id="IPR038021">
    <property type="entry name" value="Putative_hydro-lyase"/>
</dbReference>
<name>A0A2S5BD59_9BASI</name>
<evidence type="ECO:0000256" key="1">
    <source>
        <dbReference type="ARBA" id="ARBA00007896"/>
    </source>
</evidence>
<organism evidence="3 4">
    <name type="scientific">Rhodotorula taiwanensis</name>
    <dbReference type="NCBI Taxonomy" id="741276"/>
    <lineage>
        <taxon>Eukaryota</taxon>
        <taxon>Fungi</taxon>
        <taxon>Dikarya</taxon>
        <taxon>Basidiomycota</taxon>
        <taxon>Pucciniomycotina</taxon>
        <taxon>Microbotryomycetes</taxon>
        <taxon>Sporidiobolales</taxon>
        <taxon>Sporidiobolaceae</taxon>
        <taxon>Rhodotorula</taxon>
    </lineage>
</organism>
<dbReference type="Pfam" id="PF07286">
    <property type="entry name" value="D-Glu_cyclase"/>
    <property type="match status" value="1"/>
</dbReference>
<dbReference type="InterPro" id="IPR009906">
    <property type="entry name" value="D-Glu_cyclase"/>
</dbReference>
<dbReference type="Gene3D" id="3.30.2040.10">
    <property type="entry name" value="PSTPO5379-like domain"/>
    <property type="match status" value="1"/>
</dbReference>
<dbReference type="EMBL" id="PJQD01000022">
    <property type="protein sequence ID" value="POY74707.1"/>
    <property type="molecule type" value="Genomic_DNA"/>
</dbReference>
<comment type="similarity">
    <text evidence="1">Belongs to the D-glutamate cyclase family.</text>
</comment>
<comment type="caution">
    <text evidence="3">The sequence shown here is derived from an EMBL/GenBank/DDBJ whole genome shotgun (WGS) entry which is preliminary data.</text>
</comment>
<dbReference type="PANTHER" id="PTHR32022:SF10">
    <property type="entry name" value="D-GLUTAMATE CYCLASE, MITOCHONDRIAL"/>
    <property type="match status" value="1"/>
</dbReference>
<protein>
    <recommendedName>
        <fullName evidence="5">DUF1445 domain-containing protein</fullName>
    </recommendedName>
</protein>
<dbReference type="FunFam" id="3.30.2040.10:FF:000001">
    <property type="entry name" value="D-glutamate cyclase, mitochondrial"/>
    <property type="match status" value="1"/>
</dbReference>
<dbReference type="Gene3D" id="3.40.1640.10">
    <property type="entry name" value="PSTPO5379-like"/>
    <property type="match status" value="1"/>
</dbReference>
<sequence length="270" mass="29275">MTVTPASLTPHQVRQACREDSWTFPSTAGICDGYVQANLVILPSKYAQDFRNLCARNPVPCPLLGETKVGDPTIPARLARDCDIRTDAPLYRVYRGGKLVEEKKDIMSEWTDDSVGFLIGCSFSFEAALIGGGLVPRQIEIGRNVPMYATKVPLAPAGRFGGHMVVSMRPYPPDAIEQVRDLTRPFIATHGEPIAWGAEGAAALGINDPTGQNPDFGDPSEIREGEVPVYWGCGVTPQLSVMDSKLPEIICGHSPGHMLVLDIRDEDVCA</sequence>